<evidence type="ECO:0000313" key="6">
    <source>
        <dbReference type="EMBL" id="CAH1715415.1"/>
    </source>
</evidence>
<evidence type="ECO:0000256" key="3">
    <source>
        <dbReference type="ARBA" id="ARBA00023163"/>
    </source>
</evidence>
<feature type="compositionally biased region" description="Low complexity" evidence="4">
    <location>
        <begin position="119"/>
        <end position="128"/>
    </location>
</feature>
<dbReference type="Proteomes" id="UP001154329">
    <property type="component" value="Chromosome 1"/>
</dbReference>
<evidence type="ECO:0000256" key="1">
    <source>
        <dbReference type="ARBA" id="ARBA00023015"/>
    </source>
</evidence>
<reference evidence="6" key="2">
    <citation type="submission" date="2022-10" db="EMBL/GenBank/DDBJ databases">
        <authorList>
            <consortium name="ENA_rothamsted_submissions"/>
            <consortium name="culmorum"/>
            <person name="King R."/>
        </authorList>
    </citation>
    <scope>NUCLEOTIDE SEQUENCE</scope>
</reference>
<feature type="region of interest" description="Disordered" evidence="4">
    <location>
        <begin position="119"/>
        <end position="140"/>
    </location>
</feature>
<keyword evidence="7" id="KW-1185">Reference proteome</keyword>
<dbReference type="InterPro" id="IPR046347">
    <property type="entry name" value="bZIP_sf"/>
</dbReference>
<dbReference type="PANTHER" id="PTHR23351">
    <property type="entry name" value="FOS TRANSCRIPTION FACTOR-RELATED"/>
    <property type="match status" value="1"/>
</dbReference>
<name>A0A9P0ITL9_APHGO</name>
<dbReference type="EMBL" id="OU899034">
    <property type="protein sequence ID" value="CAH1715415.1"/>
    <property type="molecule type" value="Genomic_DNA"/>
</dbReference>
<evidence type="ECO:0000256" key="4">
    <source>
        <dbReference type="SAM" id="MobiDB-lite"/>
    </source>
</evidence>
<dbReference type="InterPro" id="IPR000837">
    <property type="entry name" value="AP-1"/>
</dbReference>
<dbReference type="PANTHER" id="PTHR23351:SF24">
    <property type="entry name" value="ACTIVATING TRANSCRIPTION FACTOR 3-RELATED"/>
    <property type="match status" value="1"/>
</dbReference>
<dbReference type="PROSITE" id="PS00036">
    <property type="entry name" value="BZIP_BASIC"/>
    <property type="match status" value="1"/>
</dbReference>
<dbReference type="GO" id="GO:0000981">
    <property type="term" value="F:DNA-binding transcription factor activity, RNA polymerase II-specific"/>
    <property type="evidence" value="ECO:0007669"/>
    <property type="project" value="TreeGrafter"/>
</dbReference>
<protein>
    <recommendedName>
        <fullName evidence="5">BZIP domain-containing protein</fullName>
    </recommendedName>
</protein>
<keyword evidence="2" id="KW-0238">DNA-binding</keyword>
<dbReference type="PROSITE" id="PS50217">
    <property type="entry name" value="BZIP"/>
    <property type="match status" value="1"/>
</dbReference>
<feature type="region of interest" description="Disordered" evidence="4">
    <location>
        <begin position="155"/>
        <end position="225"/>
    </location>
</feature>
<dbReference type="Gene3D" id="1.20.5.170">
    <property type="match status" value="1"/>
</dbReference>
<organism evidence="6 7">
    <name type="scientific">Aphis gossypii</name>
    <name type="common">Cotton aphid</name>
    <dbReference type="NCBI Taxonomy" id="80765"/>
    <lineage>
        <taxon>Eukaryota</taxon>
        <taxon>Metazoa</taxon>
        <taxon>Ecdysozoa</taxon>
        <taxon>Arthropoda</taxon>
        <taxon>Hexapoda</taxon>
        <taxon>Insecta</taxon>
        <taxon>Pterygota</taxon>
        <taxon>Neoptera</taxon>
        <taxon>Paraneoptera</taxon>
        <taxon>Hemiptera</taxon>
        <taxon>Sternorrhyncha</taxon>
        <taxon>Aphidomorpha</taxon>
        <taxon>Aphidoidea</taxon>
        <taxon>Aphididae</taxon>
        <taxon>Aphidini</taxon>
        <taxon>Aphis</taxon>
        <taxon>Aphis</taxon>
    </lineage>
</organism>
<feature type="domain" description="BZIP" evidence="5">
    <location>
        <begin position="201"/>
        <end position="264"/>
    </location>
</feature>
<evidence type="ECO:0000313" key="7">
    <source>
        <dbReference type="Proteomes" id="UP001154329"/>
    </source>
</evidence>
<feature type="region of interest" description="Disordered" evidence="4">
    <location>
        <begin position="267"/>
        <end position="291"/>
    </location>
</feature>
<dbReference type="GO" id="GO:0005634">
    <property type="term" value="C:nucleus"/>
    <property type="evidence" value="ECO:0007669"/>
    <property type="project" value="TreeGrafter"/>
</dbReference>
<dbReference type="CDD" id="cd14722">
    <property type="entry name" value="bZIP_ATF3"/>
    <property type="match status" value="1"/>
</dbReference>
<dbReference type="GO" id="GO:0000978">
    <property type="term" value="F:RNA polymerase II cis-regulatory region sequence-specific DNA binding"/>
    <property type="evidence" value="ECO:0007669"/>
    <property type="project" value="TreeGrafter"/>
</dbReference>
<keyword evidence="1" id="KW-0805">Transcription regulation</keyword>
<sequence>MSYSVTGGGVQTAVAALQPHSCSIPNTPDVINSIMSLMDPFQPFSGNASLTSEDSSASICSPVSTCSPVSACSPLSTRSPVSTCSPVSPTARMQNICSSLKIKEELKMAIRSKQKNAVTATVTSTCASRSPVQTNRSNTSGACGINVAATASAGLAASSPGGGQARKRRIQDEESHGDDDYDDDDGDDVSSHGEGLTAEDEERRKRRRERNKIAATKCRLKKREKTTNLMQESNVLETKNYDLKSQIHELETQRNELMKMLSAHPCAKRHPHQHQQQQHHHQQHQSQHQQQLQEQYTVEPYANDPYRQHGHVAVDPPVLKDTMFSGGSNYVPVPSVANQPADVYHRPITTTAASMSTAHYPIVGAGSVGNVYTSCVDELYDYNKDLISGGGPPDLSHQYYDHGIC</sequence>
<feature type="compositionally biased region" description="Polar residues" evidence="4">
    <location>
        <begin position="130"/>
        <end position="140"/>
    </location>
</feature>
<gene>
    <name evidence="6" type="ORF">APHIGO_LOCUS3170</name>
</gene>
<keyword evidence="3" id="KW-0804">Transcription</keyword>
<reference evidence="6" key="1">
    <citation type="submission" date="2022-02" db="EMBL/GenBank/DDBJ databases">
        <authorList>
            <person name="King R."/>
        </authorList>
    </citation>
    <scope>NUCLEOTIDE SEQUENCE</scope>
</reference>
<dbReference type="PRINTS" id="PR00042">
    <property type="entry name" value="LEUZIPPRFOS"/>
</dbReference>
<dbReference type="Pfam" id="PF00170">
    <property type="entry name" value="bZIP_1"/>
    <property type="match status" value="1"/>
</dbReference>
<evidence type="ECO:0000259" key="5">
    <source>
        <dbReference type="PROSITE" id="PS50217"/>
    </source>
</evidence>
<feature type="compositionally biased region" description="Basic residues" evidence="4">
    <location>
        <begin position="267"/>
        <end position="283"/>
    </location>
</feature>
<dbReference type="SMART" id="SM00338">
    <property type="entry name" value="BRLZ"/>
    <property type="match status" value="1"/>
</dbReference>
<proteinExistence type="predicted"/>
<dbReference type="SUPFAM" id="SSF57959">
    <property type="entry name" value="Leucine zipper domain"/>
    <property type="match status" value="1"/>
</dbReference>
<evidence type="ECO:0000256" key="2">
    <source>
        <dbReference type="ARBA" id="ARBA00023125"/>
    </source>
</evidence>
<accession>A0A9P0ITL9</accession>
<dbReference type="InterPro" id="IPR004827">
    <property type="entry name" value="bZIP"/>
</dbReference>
<feature type="compositionally biased region" description="Acidic residues" evidence="4">
    <location>
        <begin position="175"/>
        <end position="188"/>
    </location>
</feature>
<dbReference type="AlphaFoldDB" id="A0A9P0ITL9"/>
<dbReference type="OrthoDB" id="2596881at2759"/>